<dbReference type="Proteomes" id="UP000254051">
    <property type="component" value="Unassembled WGS sequence"/>
</dbReference>
<protein>
    <recommendedName>
        <fullName evidence="2">UPF0251 protein SAMN05216529_10159</fullName>
    </recommendedName>
</protein>
<dbReference type="AlphaFoldDB" id="A0A316A2S3"/>
<dbReference type="InterPro" id="IPR002852">
    <property type="entry name" value="UPF0251"/>
</dbReference>
<dbReference type="InterPro" id="IPR036388">
    <property type="entry name" value="WH-like_DNA-bd_sf"/>
</dbReference>
<dbReference type="PANTHER" id="PTHR37478:SF2">
    <property type="entry name" value="UPF0251 PROTEIN TK0562"/>
    <property type="match status" value="1"/>
</dbReference>
<organism evidence="3 4">
    <name type="scientific">Faecalicatena contorta</name>
    <dbReference type="NCBI Taxonomy" id="39482"/>
    <lineage>
        <taxon>Bacteria</taxon>
        <taxon>Bacillati</taxon>
        <taxon>Bacillota</taxon>
        <taxon>Clostridia</taxon>
        <taxon>Lachnospirales</taxon>
        <taxon>Lachnospiraceae</taxon>
        <taxon>Faecalicatena</taxon>
    </lineage>
</organism>
<reference evidence="4" key="1">
    <citation type="submission" date="2017-07" db="EMBL/GenBank/DDBJ databases">
        <authorList>
            <person name="Varghese N."/>
            <person name="Submissions S."/>
        </authorList>
    </citation>
    <scope>NUCLEOTIDE SEQUENCE [LARGE SCALE GENOMIC DNA]</scope>
    <source>
        <strain evidence="4">NLAE-zl-C134</strain>
    </source>
</reference>
<dbReference type="HAMAP" id="MF_00674">
    <property type="entry name" value="UPF0251"/>
    <property type="match status" value="1"/>
</dbReference>
<dbReference type="OrthoDB" id="280278at2"/>
<accession>A0A316A2S3</accession>
<dbReference type="PANTHER" id="PTHR37478">
    <property type="match status" value="1"/>
</dbReference>
<keyword evidence="4" id="KW-1185">Reference proteome</keyword>
<dbReference type="EMBL" id="UHJJ01000001">
    <property type="protein sequence ID" value="SUQ12171.1"/>
    <property type="molecule type" value="Genomic_DNA"/>
</dbReference>
<name>A0A316A2S3_9FIRM</name>
<proteinExistence type="inferred from homology"/>
<dbReference type="SUPFAM" id="SSF88659">
    <property type="entry name" value="Sigma3 and sigma4 domains of RNA polymerase sigma factors"/>
    <property type="match status" value="1"/>
</dbReference>
<dbReference type="Gene3D" id="1.10.10.10">
    <property type="entry name" value="Winged helix-like DNA-binding domain superfamily/Winged helix DNA-binding domain"/>
    <property type="match status" value="1"/>
</dbReference>
<gene>
    <name evidence="3" type="ORF">SAMN05216529_10159</name>
</gene>
<dbReference type="Pfam" id="PF02001">
    <property type="entry name" value="DUF134"/>
    <property type="match status" value="1"/>
</dbReference>
<keyword evidence="3" id="KW-0238">DNA-binding</keyword>
<sequence length="129" mass="14752">MPRPRKWRKVCCLPENARFGPLGSAVSGEEIVRMMVDEYETIRLIDLEGFTQEECAKQMNIARTTVQGIYETARRKLADSLVHGKVLLIDGGEYILCGGQEETCGRGCCHRRRRGRRINNENHIESEEN</sequence>
<comment type="similarity">
    <text evidence="1 2">Belongs to the UPF0251 family.</text>
</comment>
<dbReference type="InterPro" id="IPR013324">
    <property type="entry name" value="RNA_pol_sigma_r3/r4-like"/>
</dbReference>
<evidence type="ECO:0000256" key="1">
    <source>
        <dbReference type="ARBA" id="ARBA00009350"/>
    </source>
</evidence>
<evidence type="ECO:0000313" key="4">
    <source>
        <dbReference type="Proteomes" id="UP000254051"/>
    </source>
</evidence>
<dbReference type="GO" id="GO:0003677">
    <property type="term" value="F:DNA binding"/>
    <property type="evidence" value="ECO:0007669"/>
    <property type="project" value="UniProtKB-KW"/>
</dbReference>
<evidence type="ECO:0000256" key="2">
    <source>
        <dbReference type="HAMAP-Rule" id="MF_00674"/>
    </source>
</evidence>
<evidence type="ECO:0000313" key="3">
    <source>
        <dbReference type="EMBL" id="SUQ12171.1"/>
    </source>
</evidence>